<dbReference type="Pfam" id="PF08353">
    <property type="entry name" value="MurT_C"/>
    <property type="match status" value="1"/>
</dbReference>
<keyword evidence="3" id="KW-0067">ATP-binding</keyword>
<reference evidence="6" key="1">
    <citation type="submission" date="2020-04" db="EMBL/GenBank/DDBJ databases">
        <authorList>
            <person name="Zhang T."/>
        </authorList>
    </citation>
    <scope>NUCLEOTIDE SEQUENCE</scope>
    <source>
        <strain evidence="6">HKST-UBA80</strain>
    </source>
</reference>
<dbReference type="Gene3D" id="3.40.1190.10">
    <property type="entry name" value="Mur-like, catalytic domain"/>
    <property type="match status" value="1"/>
</dbReference>
<dbReference type="EMBL" id="JAGQNY010000007">
    <property type="protein sequence ID" value="MCA9302163.1"/>
    <property type="molecule type" value="Genomic_DNA"/>
</dbReference>
<dbReference type="InterPro" id="IPR018109">
    <property type="entry name" value="Folylpolyglutamate_synth_CS"/>
</dbReference>
<feature type="domain" description="Mur ligase central" evidence="4">
    <location>
        <begin position="55"/>
        <end position="148"/>
    </location>
</feature>
<dbReference type="InterPro" id="IPR013564">
    <property type="entry name" value="MurT_C"/>
</dbReference>
<comment type="caution">
    <text evidence="6">The sequence shown here is derived from an EMBL/GenBank/DDBJ whole genome shotgun (WGS) entry which is preliminary data.</text>
</comment>
<name>A0A955IVZ1_UNCKA</name>
<evidence type="ECO:0000313" key="7">
    <source>
        <dbReference type="Proteomes" id="UP000714817"/>
    </source>
</evidence>
<keyword evidence="1" id="KW-0436">Ligase</keyword>
<dbReference type="PROSITE" id="PS01011">
    <property type="entry name" value="FOLYLPOLYGLU_SYNT_1"/>
    <property type="match status" value="1"/>
</dbReference>
<dbReference type="GO" id="GO:0004326">
    <property type="term" value="F:tetrahydrofolylpolyglutamate synthase activity"/>
    <property type="evidence" value="ECO:0007669"/>
    <property type="project" value="InterPro"/>
</dbReference>
<evidence type="ECO:0000256" key="3">
    <source>
        <dbReference type="ARBA" id="ARBA00022840"/>
    </source>
</evidence>
<reference evidence="6" key="2">
    <citation type="journal article" date="2021" name="Microbiome">
        <title>Successional dynamics and alternative stable states in a saline activated sludge microbial community over 9 years.</title>
        <authorList>
            <person name="Wang Y."/>
            <person name="Ye J."/>
            <person name="Ju F."/>
            <person name="Liu L."/>
            <person name="Boyd J.A."/>
            <person name="Deng Y."/>
            <person name="Parks D.H."/>
            <person name="Jiang X."/>
            <person name="Yin X."/>
            <person name="Woodcroft B.J."/>
            <person name="Tyson G.W."/>
            <person name="Hugenholtz P."/>
            <person name="Polz M.F."/>
            <person name="Zhang T."/>
        </authorList>
    </citation>
    <scope>NUCLEOTIDE SEQUENCE</scope>
    <source>
        <strain evidence="6">HKST-UBA80</strain>
    </source>
</reference>
<sequence length="376" mass="42223">MRFALSKFIVLIIFNLSTRLGIGSGYVWPGHVVLKLFPSILSFKQLQCRKGYILISGTNGKTTTAKLITHILEQSGYKVLNNKTGANLLNGLVTTILLADIGSVDYCVLEIDEFTLPRFLEYIDPKAIALLNLSRDQLDRYGETDIVLDRWQQSIRKLPPSVRIYADSAEPRFKTLSADMHFFDDSSERLSLTSLKGSFNAKNINAATKLVQDLGIPLTGILSSLDSFESAYGRGEQIDFFNKKYHLYLAKNPASFTHNLDLLEHFSPDNTDVLIILNDNIPDGRDVSWIYDIDPTAIKDKLAMFNGLYISGTRCYDMAVRLQYAGCSIDMSKVNPLIGEVVRQVLPKSKAEHVLVLPNYSAMLDFRKLLLGRKIL</sequence>
<evidence type="ECO:0000256" key="2">
    <source>
        <dbReference type="ARBA" id="ARBA00022741"/>
    </source>
</evidence>
<dbReference type="InterPro" id="IPR036565">
    <property type="entry name" value="Mur-like_cat_sf"/>
</dbReference>
<proteinExistence type="predicted"/>
<dbReference type="Pfam" id="PF08245">
    <property type="entry name" value="Mur_ligase_M"/>
    <property type="match status" value="1"/>
</dbReference>
<dbReference type="AlphaFoldDB" id="A0A955IVZ1"/>
<evidence type="ECO:0000313" key="6">
    <source>
        <dbReference type="EMBL" id="MCA9302163.1"/>
    </source>
</evidence>
<gene>
    <name evidence="6" type="ORF">KDA10_02255</name>
</gene>
<dbReference type="GO" id="GO:0005524">
    <property type="term" value="F:ATP binding"/>
    <property type="evidence" value="ECO:0007669"/>
    <property type="project" value="UniProtKB-KW"/>
</dbReference>
<feature type="domain" description="Lipid II isoglutaminyl synthase (glutamine-hydrolyzing) subunit MurT C-terminal" evidence="5">
    <location>
        <begin position="249"/>
        <end position="363"/>
    </location>
</feature>
<dbReference type="Proteomes" id="UP000714817">
    <property type="component" value="Unassembled WGS sequence"/>
</dbReference>
<protein>
    <submittedName>
        <fullName evidence="6">DUF1727 domain-containing protein</fullName>
    </submittedName>
</protein>
<accession>A0A955IVZ1</accession>
<evidence type="ECO:0000259" key="5">
    <source>
        <dbReference type="Pfam" id="PF08353"/>
    </source>
</evidence>
<dbReference type="PANTHER" id="PTHR23135:SF7">
    <property type="entry name" value="LIPID II ISOGLUTAMINYL SYNTHASE (GLUTAMINE-HYDROLYZING) SUBUNIT MURT"/>
    <property type="match status" value="1"/>
</dbReference>
<evidence type="ECO:0000256" key="1">
    <source>
        <dbReference type="ARBA" id="ARBA00022598"/>
    </source>
</evidence>
<evidence type="ECO:0000259" key="4">
    <source>
        <dbReference type="Pfam" id="PF08245"/>
    </source>
</evidence>
<dbReference type="SUPFAM" id="SSF53623">
    <property type="entry name" value="MurD-like peptide ligases, catalytic domain"/>
    <property type="match status" value="1"/>
</dbReference>
<dbReference type="InterPro" id="IPR013221">
    <property type="entry name" value="Mur_ligase_cen"/>
</dbReference>
<organism evidence="6 7">
    <name type="scientific">candidate division WWE3 bacterium</name>
    <dbReference type="NCBI Taxonomy" id="2053526"/>
    <lineage>
        <taxon>Bacteria</taxon>
        <taxon>Katanobacteria</taxon>
    </lineage>
</organism>
<dbReference type="PANTHER" id="PTHR23135">
    <property type="entry name" value="MUR LIGASE FAMILY MEMBER"/>
    <property type="match status" value="1"/>
</dbReference>
<keyword evidence="2" id="KW-0547">Nucleotide-binding</keyword>